<reference evidence="2 3" key="1">
    <citation type="journal article" date="2023" name="Sci. Data">
        <title>Genome assembly of the Korean intertidal mud-creeper Batillaria attramentaria.</title>
        <authorList>
            <person name="Patra A.K."/>
            <person name="Ho P.T."/>
            <person name="Jun S."/>
            <person name="Lee S.J."/>
            <person name="Kim Y."/>
            <person name="Won Y.J."/>
        </authorList>
    </citation>
    <scope>NUCLEOTIDE SEQUENCE [LARGE SCALE GENOMIC DNA]</scope>
    <source>
        <strain evidence="2">Wonlab-2016</strain>
    </source>
</reference>
<feature type="region of interest" description="Disordered" evidence="1">
    <location>
        <begin position="12"/>
        <end position="53"/>
    </location>
</feature>
<evidence type="ECO:0000313" key="3">
    <source>
        <dbReference type="Proteomes" id="UP001519460"/>
    </source>
</evidence>
<protein>
    <submittedName>
        <fullName evidence="2">Uncharacterized protein</fullName>
    </submittedName>
</protein>
<feature type="compositionally biased region" description="Low complexity" evidence="1">
    <location>
        <begin position="40"/>
        <end position="53"/>
    </location>
</feature>
<feature type="compositionally biased region" description="Pro residues" evidence="1">
    <location>
        <begin position="23"/>
        <end position="37"/>
    </location>
</feature>
<accession>A0ABD0K747</accession>
<proteinExistence type="predicted"/>
<dbReference type="AlphaFoldDB" id="A0ABD0K747"/>
<evidence type="ECO:0000256" key="1">
    <source>
        <dbReference type="SAM" id="MobiDB-lite"/>
    </source>
</evidence>
<name>A0ABD0K747_9CAEN</name>
<dbReference type="Proteomes" id="UP001519460">
    <property type="component" value="Unassembled WGS sequence"/>
</dbReference>
<feature type="non-terminal residue" evidence="2">
    <location>
        <position position="53"/>
    </location>
</feature>
<dbReference type="EMBL" id="JACVVK020000235">
    <property type="protein sequence ID" value="KAK7482969.1"/>
    <property type="molecule type" value="Genomic_DNA"/>
</dbReference>
<sequence>MLEDRTINFLHVTAKPDNDDCPALPPPSTPPGQPDPPTKSFSFGSVASAAVSG</sequence>
<evidence type="ECO:0000313" key="2">
    <source>
        <dbReference type="EMBL" id="KAK7482969.1"/>
    </source>
</evidence>
<keyword evidence="3" id="KW-1185">Reference proteome</keyword>
<comment type="caution">
    <text evidence="2">The sequence shown here is derived from an EMBL/GenBank/DDBJ whole genome shotgun (WGS) entry which is preliminary data.</text>
</comment>
<organism evidence="2 3">
    <name type="scientific">Batillaria attramentaria</name>
    <dbReference type="NCBI Taxonomy" id="370345"/>
    <lineage>
        <taxon>Eukaryota</taxon>
        <taxon>Metazoa</taxon>
        <taxon>Spiralia</taxon>
        <taxon>Lophotrochozoa</taxon>
        <taxon>Mollusca</taxon>
        <taxon>Gastropoda</taxon>
        <taxon>Caenogastropoda</taxon>
        <taxon>Sorbeoconcha</taxon>
        <taxon>Cerithioidea</taxon>
        <taxon>Batillariidae</taxon>
        <taxon>Batillaria</taxon>
    </lineage>
</organism>
<gene>
    <name evidence="2" type="ORF">BaRGS_00025746</name>
</gene>